<keyword evidence="2" id="KW-1185">Reference proteome</keyword>
<evidence type="ECO:0000313" key="1">
    <source>
        <dbReference type="EMBL" id="CAG9623071.1"/>
    </source>
</evidence>
<proteinExistence type="predicted"/>
<organism evidence="1 2">
    <name type="scientific">Sutcliffiella rhizosphaerae</name>
    <dbReference type="NCBI Taxonomy" id="2880967"/>
    <lineage>
        <taxon>Bacteria</taxon>
        <taxon>Bacillati</taxon>
        <taxon>Bacillota</taxon>
        <taxon>Bacilli</taxon>
        <taxon>Bacillales</taxon>
        <taxon>Bacillaceae</taxon>
        <taxon>Sutcliffiella</taxon>
    </lineage>
</organism>
<evidence type="ECO:0000313" key="2">
    <source>
        <dbReference type="Proteomes" id="UP000789833"/>
    </source>
</evidence>
<dbReference type="Proteomes" id="UP000789833">
    <property type="component" value="Unassembled WGS sequence"/>
</dbReference>
<dbReference type="EMBL" id="CAKJTJ010000034">
    <property type="protein sequence ID" value="CAG9623071.1"/>
    <property type="molecule type" value="Genomic_DNA"/>
</dbReference>
<name>A0ABM8YST6_9BACI</name>
<reference evidence="1 2" key="1">
    <citation type="submission" date="2021-10" db="EMBL/GenBank/DDBJ databases">
        <authorList>
            <person name="Criscuolo A."/>
        </authorList>
    </citation>
    <scope>NUCLEOTIDE SEQUENCE [LARGE SCALE GENOMIC DNA]</scope>
    <source>
        <strain evidence="2">CIP 111883</strain>
    </source>
</reference>
<gene>
    <name evidence="1" type="ORF">BACCIP111883_03867</name>
</gene>
<sequence length="88" mass="10478">MERNFKSRLFTGLCKNLTKNVTAKTLREIRVFRKNKIIYITFVLNVHSKCRHMKIIVEGNILTVHISGCYNFKFYLIFFEKYAIVTIV</sequence>
<accession>A0ABM8YST6</accession>
<protein>
    <submittedName>
        <fullName evidence="1">Uncharacterized protein</fullName>
    </submittedName>
</protein>
<comment type="caution">
    <text evidence="1">The sequence shown here is derived from an EMBL/GenBank/DDBJ whole genome shotgun (WGS) entry which is preliminary data.</text>
</comment>